<name>A0ABU9WNH8_9BURK</name>
<dbReference type="EMBL" id="JBCPYA010000013">
    <property type="protein sequence ID" value="MEN2473602.1"/>
    <property type="molecule type" value="Genomic_DNA"/>
</dbReference>
<organism evidence="1 2">
    <name type="scientific">Burkholderia theae</name>
    <dbReference type="NCBI Taxonomy" id="3143496"/>
    <lineage>
        <taxon>Bacteria</taxon>
        <taxon>Pseudomonadati</taxon>
        <taxon>Pseudomonadota</taxon>
        <taxon>Betaproteobacteria</taxon>
        <taxon>Burkholderiales</taxon>
        <taxon>Burkholderiaceae</taxon>
        <taxon>Burkholderia</taxon>
    </lineage>
</organism>
<accession>A0ABU9WNH8</accession>
<dbReference type="InterPro" id="IPR016767">
    <property type="entry name" value="UCP019853"/>
</dbReference>
<evidence type="ECO:0008006" key="3">
    <source>
        <dbReference type="Google" id="ProtNLM"/>
    </source>
</evidence>
<gene>
    <name evidence="1" type="ORF">VOI36_27210</name>
</gene>
<comment type="caution">
    <text evidence="1">The sequence shown here is derived from an EMBL/GenBank/DDBJ whole genome shotgun (WGS) entry which is preliminary data.</text>
</comment>
<evidence type="ECO:0000313" key="1">
    <source>
        <dbReference type="EMBL" id="MEN2473602.1"/>
    </source>
</evidence>
<keyword evidence="2" id="KW-1185">Reference proteome</keyword>
<dbReference type="PIRSF" id="PIRSF019853">
    <property type="entry name" value="UCP019853"/>
    <property type="match status" value="1"/>
</dbReference>
<reference evidence="1 2" key="1">
    <citation type="submission" date="2024-05" db="EMBL/GenBank/DDBJ databases">
        <title>Burkholderia sp. Nov. a novel bacteria isolated from rhizosphere soil of Camellia sinensis.</title>
        <authorList>
            <person name="Dong Y."/>
        </authorList>
    </citation>
    <scope>NUCLEOTIDE SEQUENCE [LARGE SCALE GENOMIC DNA]</scope>
    <source>
        <strain evidence="1 2">GS2Y</strain>
    </source>
</reference>
<evidence type="ECO:0000313" key="2">
    <source>
        <dbReference type="Proteomes" id="UP001466933"/>
    </source>
</evidence>
<protein>
    <recommendedName>
        <fullName evidence="3">DUF3168 domain-containing protein</fullName>
    </recommendedName>
</protein>
<dbReference type="Proteomes" id="UP001466933">
    <property type="component" value="Unassembled WGS sequence"/>
</dbReference>
<sequence length="122" mass="13353">MINALVEEVGVNVEEEVTLRIGDVSVVCFTGYSPYPVEKGETYPVTISLSFFGDCELMESADSQPSLRQIGNSFAYVVTGLLCDDVIDAGIKFQDEAFLSDFGYLSGKMVSVTVDRIDVEFL</sequence>
<proteinExistence type="predicted"/>
<dbReference type="RefSeq" id="WP_129513571.1">
    <property type="nucleotide sequence ID" value="NZ_JBCPYA010000013.1"/>
</dbReference>